<dbReference type="PANTHER" id="PTHR35567">
    <property type="entry name" value="MALATE DEHYDROGENASE (AFU_ORTHOLOGUE AFUA_2G13800)"/>
    <property type="match status" value="1"/>
</dbReference>
<dbReference type="OrthoDB" id="1859733at2759"/>
<dbReference type="Pfam" id="PF11937">
    <property type="entry name" value="DUF3455"/>
    <property type="match status" value="1"/>
</dbReference>
<protein>
    <submittedName>
        <fullName evidence="2">Uncharacterized protein</fullName>
    </submittedName>
</protein>
<dbReference type="RefSeq" id="XP_018276150.1">
    <property type="nucleotide sequence ID" value="XM_018419782.1"/>
</dbReference>
<keyword evidence="3" id="KW-1185">Reference proteome</keyword>
<evidence type="ECO:0000313" key="2">
    <source>
        <dbReference type="EMBL" id="KLT39659.1"/>
    </source>
</evidence>
<accession>A0A0J1AWI9</accession>
<feature type="signal peptide" evidence="1">
    <location>
        <begin position="1"/>
        <end position="18"/>
    </location>
</feature>
<dbReference type="GeneID" id="28980385"/>
<gene>
    <name evidence="2" type="ORF">CC85DRAFT_183024</name>
</gene>
<sequence>MISALLSLLPVLASLAAAAPLPDSHLTPTPSDWKPYPAPAPTAAYPDYAWPDHEHKWDAWSPAYKTGCDVSNYHLPAYAYDEYKEDSDAWKTWRDMMPPKDQHLTMTTTARGVVNYICTGGVYVHTGVSADHYDTSCALSYADDYKTYAANLPYYVYDAVPYPWAEDGKNPYRYIWHEYVPYPGEDKHEYKHDYRHEHTDGHEHKGDYAAKWTRGDGYYMYGWAAATYSPSDKHIPWARYEYLPMEKGKEDYLLARTVLRTDTVGGRASPTCDTEGATVSVPYAANYYFYA</sequence>
<reference evidence="2 3" key="1">
    <citation type="submission" date="2015-03" db="EMBL/GenBank/DDBJ databases">
        <title>Genomics and transcriptomics of the oil-accumulating basidiomycete yeast T. oleaginosus allow insights into substrate utilization and the diverse evolutionary trajectories of mating systems in fungi.</title>
        <authorList>
            <consortium name="DOE Joint Genome Institute"/>
            <person name="Kourist R."/>
            <person name="Kracht O."/>
            <person name="Bracharz F."/>
            <person name="Lipzen A."/>
            <person name="Nolan M."/>
            <person name="Ohm R."/>
            <person name="Grigoriev I."/>
            <person name="Sun S."/>
            <person name="Heitman J."/>
            <person name="Bruck T."/>
            <person name="Nowrousian M."/>
        </authorList>
    </citation>
    <scope>NUCLEOTIDE SEQUENCE [LARGE SCALE GENOMIC DNA]</scope>
    <source>
        <strain evidence="2 3">IBC0246</strain>
    </source>
</reference>
<dbReference type="InterPro" id="IPR021851">
    <property type="entry name" value="DUF3455"/>
</dbReference>
<dbReference type="PANTHER" id="PTHR35567:SF1">
    <property type="entry name" value="CONSERVED FUNGAL PROTEIN (AFU_ORTHOLOGUE AFUA_1G14230)"/>
    <property type="match status" value="1"/>
</dbReference>
<name>A0A0J1AWI9_9TREE</name>
<evidence type="ECO:0000256" key="1">
    <source>
        <dbReference type="SAM" id="SignalP"/>
    </source>
</evidence>
<evidence type="ECO:0000313" key="3">
    <source>
        <dbReference type="Proteomes" id="UP000053611"/>
    </source>
</evidence>
<feature type="chain" id="PRO_5005247689" evidence="1">
    <location>
        <begin position="19"/>
        <end position="291"/>
    </location>
</feature>
<dbReference type="Proteomes" id="UP000053611">
    <property type="component" value="Unassembled WGS sequence"/>
</dbReference>
<proteinExistence type="predicted"/>
<dbReference type="AlphaFoldDB" id="A0A0J1AWI9"/>
<dbReference type="EMBL" id="KQ087252">
    <property type="protein sequence ID" value="KLT39659.1"/>
    <property type="molecule type" value="Genomic_DNA"/>
</dbReference>
<organism evidence="2 3">
    <name type="scientific">Cutaneotrichosporon oleaginosum</name>
    <dbReference type="NCBI Taxonomy" id="879819"/>
    <lineage>
        <taxon>Eukaryota</taxon>
        <taxon>Fungi</taxon>
        <taxon>Dikarya</taxon>
        <taxon>Basidiomycota</taxon>
        <taxon>Agaricomycotina</taxon>
        <taxon>Tremellomycetes</taxon>
        <taxon>Trichosporonales</taxon>
        <taxon>Trichosporonaceae</taxon>
        <taxon>Cutaneotrichosporon</taxon>
    </lineage>
</organism>
<keyword evidence="1" id="KW-0732">Signal</keyword>